<name>A0A2S9Q072_9ACTN</name>
<accession>A0A2S9Q072</accession>
<sequence>MSDPVISPALPRLHTAREVAEALGCSVWWVKERARRRLIPFTYVGGAYRFTAEHVVEIVRLHEEFPSRAPRRPAPRLSAPVSIAREPGAASSGPALTARPPRRLLKAQSQYDITA</sequence>
<evidence type="ECO:0000313" key="2">
    <source>
        <dbReference type="EMBL" id="PRH80032.1"/>
    </source>
</evidence>
<keyword evidence="2" id="KW-0238">DNA-binding</keyword>
<evidence type="ECO:0000256" key="1">
    <source>
        <dbReference type="SAM" id="MobiDB-lite"/>
    </source>
</evidence>
<keyword evidence="3" id="KW-1185">Reference proteome</keyword>
<dbReference type="GO" id="GO:0003677">
    <property type="term" value="F:DNA binding"/>
    <property type="evidence" value="ECO:0007669"/>
    <property type="project" value="UniProtKB-KW"/>
</dbReference>
<reference evidence="2 3" key="1">
    <citation type="submission" date="2018-03" db="EMBL/GenBank/DDBJ databases">
        <title>Novel Streptomyces sp. from soil.</title>
        <authorList>
            <person name="Tan G.Y.A."/>
            <person name="Lee Z.Y."/>
        </authorList>
    </citation>
    <scope>NUCLEOTIDE SEQUENCE [LARGE SCALE GENOMIC DNA]</scope>
    <source>
        <strain evidence="2 3">ST5x</strain>
    </source>
</reference>
<gene>
    <name evidence="2" type="ORF">C6N75_06420</name>
</gene>
<protein>
    <submittedName>
        <fullName evidence="2">DNA-binding protein</fullName>
    </submittedName>
</protein>
<proteinExistence type="predicted"/>
<dbReference type="AlphaFoldDB" id="A0A2S9Q072"/>
<comment type="caution">
    <text evidence="2">The sequence shown here is derived from an EMBL/GenBank/DDBJ whole genome shotgun (WGS) entry which is preliminary data.</text>
</comment>
<evidence type="ECO:0000313" key="3">
    <source>
        <dbReference type="Proteomes" id="UP000239322"/>
    </source>
</evidence>
<dbReference type="EMBL" id="PVLV01000085">
    <property type="protein sequence ID" value="PRH80032.1"/>
    <property type="molecule type" value="Genomic_DNA"/>
</dbReference>
<organism evidence="2 3">
    <name type="scientific">Streptomyces solincola</name>
    <dbReference type="NCBI Taxonomy" id="2100817"/>
    <lineage>
        <taxon>Bacteria</taxon>
        <taxon>Bacillati</taxon>
        <taxon>Actinomycetota</taxon>
        <taxon>Actinomycetes</taxon>
        <taxon>Kitasatosporales</taxon>
        <taxon>Streptomycetaceae</taxon>
        <taxon>Streptomyces</taxon>
    </lineage>
</organism>
<dbReference type="Proteomes" id="UP000239322">
    <property type="component" value="Unassembled WGS sequence"/>
</dbReference>
<dbReference type="OrthoDB" id="4949931at2"/>
<feature type="region of interest" description="Disordered" evidence="1">
    <location>
        <begin position="67"/>
        <end position="115"/>
    </location>
</feature>